<dbReference type="EMBL" id="CAJNNW010033113">
    <property type="protein sequence ID" value="CAE8717175.1"/>
    <property type="molecule type" value="Genomic_DNA"/>
</dbReference>
<gene>
    <name evidence="1" type="ORF">PGLA2088_LOCUS39418</name>
</gene>
<protein>
    <submittedName>
        <fullName evidence="1">Uncharacterized protein</fullName>
    </submittedName>
</protein>
<comment type="caution">
    <text evidence="1">The sequence shown here is derived from an EMBL/GenBank/DDBJ whole genome shotgun (WGS) entry which is preliminary data.</text>
</comment>
<evidence type="ECO:0000313" key="2">
    <source>
        <dbReference type="Proteomes" id="UP000626109"/>
    </source>
</evidence>
<reference evidence="1" key="1">
    <citation type="submission" date="2021-02" db="EMBL/GenBank/DDBJ databases">
        <authorList>
            <person name="Dougan E. K."/>
            <person name="Rhodes N."/>
            <person name="Thang M."/>
            <person name="Chan C."/>
        </authorList>
    </citation>
    <scope>NUCLEOTIDE SEQUENCE</scope>
</reference>
<feature type="non-terminal residue" evidence="1">
    <location>
        <position position="1"/>
    </location>
</feature>
<accession>A0A813L0F4</accession>
<organism evidence="1 2">
    <name type="scientific">Polarella glacialis</name>
    <name type="common">Dinoflagellate</name>
    <dbReference type="NCBI Taxonomy" id="89957"/>
    <lineage>
        <taxon>Eukaryota</taxon>
        <taxon>Sar</taxon>
        <taxon>Alveolata</taxon>
        <taxon>Dinophyceae</taxon>
        <taxon>Suessiales</taxon>
        <taxon>Suessiaceae</taxon>
        <taxon>Polarella</taxon>
    </lineage>
</organism>
<name>A0A813L0F4_POLGL</name>
<sequence>RLIRYVNQLGLTDNIGSLNGLWRDWHVDVAAMSVTFQAAHYRIAAEYPHPMSQVLFEDVRVVLDKNDEWRRVRVPASGGACFHLGSVAAEQLQGTSAFASQHAVATPTGFQETQELLEASGAALRRSSLTVFLAPFEIDGPMLGAVKDDPFPQPVACCKAADMWTRIYWDVLFRAPTF</sequence>
<dbReference type="AlphaFoldDB" id="A0A813L0F4"/>
<proteinExistence type="predicted"/>
<evidence type="ECO:0000313" key="1">
    <source>
        <dbReference type="EMBL" id="CAE8717175.1"/>
    </source>
</evidence>
<dbReference type="Proteomes" id="UP000626109">
    <property type="component" value="Unassembled WGS sequence"/>
</dbReference>